<dbReference type="InterPro" id="IPR029044">
    <property type="entry name" value="Nucleotide-diphossugar_trans"/>
</dbReference>
<dbReference type="Gene3D" id="3.90.550.10">
    <property type="entry name" value="Spore Coat Polysaccharide Biosynthesis Protein SpsA, Chain A"/>
    <property type="match status" value="1"/>
</dbReference>
<evidence type="ECO:0000256" key="5">
    <source>
        <dbReference type="ARBA" id="ARBA00022679"/>
    </source>
</evidence>
<dbReference type="SUPFAM" id="SSF53448">
    <property type="entry name" value="Nucleotide-diphospho-sugar transferases"/>
    <property type="match status" value="1"/>
</dbReference>
<dbReference type="PANTHER" id="PTHR43646:SF2">
    <property type="entry name" value="GLYCOSYLTRANSFERASE 2-LIKE DOMAIN-CONTAINING PROTEIN"/>
    <property type="match status" value="1"/>
</dbReference>
<evidence type="ECO:0000256" key="1">
    <source>
        <dbReference type="ARBA" id="ARBA00004236"/>
    </source>
</evidence>
<keyword evidence="2" id="KW-1003">Cell membrane</keyword>
<evidence type="ECO:0000256" key="6">
    <source>
        <dbReference type="ARBA" id="ARBA00023136"/>
    </source>
</evidence>
<keyword evidence="4" id="KW-0328">Glycosyltransferase</keyword>
<feature type="domain" description="Glycosyltransferase 2-like" evidence="7">
    <location>
        <begin position="4"/>
        <end position="141"/>
    </location>
</feature>
<gene>
    <name evidence="8" type="ORF">AA957_00405</name>
</gene>
<sequence length="236" mass="25681">MIGIVIPAHNEEKHISKCLEAVLLAAEHPSLQGQPVEILVVLDDCSDSTAALVSAKGVTSMDVCFRNVGKTRAVGAEHVLKVGARWLAFTDADTVVPPDWLARQIEFDADAVCGTVEVDSWSEYGEATRTKYLALYQFIENHRHIHGANLGINADAYRRAGGFQHLIAHEDVQLVADLERIGARIVWTATNPVITSARRDYKCRGGFGEYLATLITSNTHMGVEPFMNADATPGIG</sequence>
<reference evidence="9" key="2">
    <citation type="submission" date="2015-05" db="EMBL/GenBank/DDBJ databases">
        <authorList>
            <person name="Swarnkar M.K."/>
            <person name="Vyas P."/>
            <person name="Rahi P."/>
            <person name="Thakur R."/>
            <person name="Thakur N."/>
            <person name="Singh A.K."/>
            <person name="Gulati A."/>
        </authorList>
    </citation>
    <scope>NUCLEOTIDE SEQUENCE [LARGE SCALE GENOMIC DNA]</scope>
    <source>
        <strain evidence="9">745</strain>
    </source>
</reference>
<name>A0A0H5A1M0_9PSED</name>
<evidence type="ECO:0000256" key="2">
    <source>
        <dbReference type="ARBA" id="ARBA00022475"/>
    </source>
</evidence>
<dbReference type="Pfam" id="PF00535">
    <property type="entry name" value="Glycos_transf_2"/>
    <property type="match status" value="1"/>
</dbReference>
<dbReference type="OrthoDB" id="9777873at2"/>
<reference evidence="8 9" key="1">
    <citation type="journal article" date="2015" name="Genome Announc.">
        <title>Complete Genome Sequence of the Rhizobacterium Pseudomonas trivialis Strain IHBB745 with Multiple Plant Growth-Promoting Activities and Tolerance to Desiccation and Alkalinity.</title>
        <authorList>
            <person name="Gulati A."/>
            <person name="Swarnkar M.K."/>
            <person name="Vyas P."/>
            <person name="Rahi P."/>
            <person name="Thakur R."/>
            <person name="Thakur N."/>
            <person name="Singh A.K."/>
        </authorList>
    </citation>
    <scope>NUCLEOTIDE SEQUENCE [LARGE SCALE GENOMIC DNA]</scope>
    <source>
        <strain evidence="9">745</strain>
    </source>
</reference>
<dbReference type="PATRIC" id="fig|200450.3.peg.94"/>
<dbReference type="GO" id="GO:0016757">
    <property type="term" value="F:glycosyltransferase activity"/>
    <property type="evidence" value="ECO:0007669"/>
    <property type="project" value="UniProtKB-KW"/>
</dbReference>
<dbReference type="RefSeq" id="WP_049708392.1">
    <property type="nucleotide sequence ID" value="NZ_CP011507.1"/>
</dbReference>
<accession>A0A0H5A1M0</accession>
<evidence type="ECO:0000259" key="7">
    <source>
        <dbReference type="Pfam" id="PF00535"/>
    </source>
</evidence>
<dbReference type="Proteomes" id="UP000036608">
    <property type="component" value="Chromosome"/>
</dbReference>
<protein>
    <submittedName>
        <fullName evidence="8">Glycosyl transferase</fullName>
    </submittedName>
</protein>
<organism evidence="8 9">
    <name type="scientific">Pseudomonas trivialis</name>
    <dbReference type="NCBI Taxonomy" id="200450"/>
    <lineage>
        <taxon>Bacteria</taxon>
        <taxon>Pseudomonadati</taxon>
        <taxon>Pseudomonadota</taxon>
        <taxon>Gammaproteobacteria</taxon>
        <taxon>Pseudomonadales</taxon>
        <taxon>Pseudomonadaceae</taxon>
        <taxon>Pseudomonas</taxon>
    </lineage>
</organism>
<comment type="subcellular location">
    <subcellularLocation>
        <location evidence="1">Cell membrane</location>
    </subcellularLocation>
</comment>
<keyword evidence="3" id="KW-0997">Cell inner membrane</keyword>
<keyword evidence="6" id="KW-0472">Membrane</keyword>
<dbReference type="EMBL" id="CP011507">
    <property type="protein sequence ID" value="AKS04646.1"/>
    <property type="molecule type" value="Genomic_DNA"/>
</dbReference>
<dbReference type="KEGG" id="ptv:AA957_00405"/>
<evidence type="ECO:0000313" key="9">
    <source>
        <dbReference type="Proteomes" id="UP000036608"/>
    </source>
</evidence>
<evidence type="ECO:0000313" key="8">
    <source>
        <dbReference type="EMBL" id="AKS04646.1"/>
    </source>
</evidence>
<dbReference type="AlphaFoldDB" id="A0A0H5A1M0"/>
<keyword evidence="5 8" id="KW-0808">Transferase</keyword>
<dbReference type="PANTHER" id="PTHR43646">
    <property type="entry name" value="GLYCOSYLTRANSFERASE"/>
    <property type="match status" value="1"/>
</dbReference>
<dbReference type="GO" id="GO:0005886">
    <property type="term" value="C:plasma membrane"/>
    <property type="evidence" value="ECO:0007669"/>
    <property type="project" value="UniProtKB-SubCell"/>
</dbReference>
<proteinExistence type="predicted"/>
<dbReference type="InterPro" id="IPR001173">
    <property type="entry name" value="Glyco_trans_2-like"/>
</dbReference>
<evidence type="ECO:0000256" key="3">
    <source>
        <dbReference type="ARBA" id="ARBA00022519"/>
    </source>
</evidence>
<evidence type="ECO:0000256" key="4">
    <source>
        <dbReference type="ARBA" id="ARBA00022676"/>
    </source>
</evidence>